<dbReference type="Gene3D" id="3.30.2000.40">
    <property type="entry name" value="Myoviridae tail sheath stabiliser"/>
    <property type="match status" value="1"/>
</dbReference>
<evidence type="ECO:0000313" key="2">
    <source>
        <dbReference type="Proteomes" id="UP000000915"/>
    </source>
</evidence>
<dbReference type="Pfam" id="PF16724">
    <property type="entry name" value="T4-gp15_tss"/>
    <property type="match status" value="1"/>
</dbReference>
<dbReference type="OrthoDB" id="5632at10239"/>
<proteinExistence type="predicted"/>
<sequence length="343" mass="38513">MLGTYSYNEIFRKTIVSFGTLFNNIEIRRNDEVMKVPLAYGPKQKFLARLDQNPDPTNKRVQITLPRLSFEIGGIEYDSSRKVSPTQKIKFKKDADENKNAYMPVPYNIGFELAIISKNQDDGLQIIEQILPIFQPHYNLSVKLLTTIGETKDVPIVLQSIDYEDDYEGDFATRRAIIYTLQFTAKTYLYGPVTDAKVVRKTQVDYYANTDVNTAPRARRYTVQPESTIDRDGTVATTLSATISKTATGFAVANASGINQYDNIYIGAELMRVTNKVGNNLSVIRGYEKSTPTVHSVGSNVFIVNAADNALLESDDDFGFGEIYSEYTDMKKYNPVSGQDEAI</sequence>
<dbReference type="InterPro" id="IPR038553">
    <property type="entry name" value="T4-gp15_tss_sf"/>
</dbReference>
<dbReference type="RefSeq" id="YP_214651.2">
    <property type="nucleotide sequence ID" value="NC_006884.2"/>
</dbReference>
<protein>
    <submittedName>
        <fullName evidence="1">Proximal tail sheath stabilization</fullName>
    </submittedName>
</protein>
<organismHost>
    <name type="scientific">Prochlorococcus</name>
    <dbReference type="NCBI Taxonomy" id="1218"/>
</organismHost>
<organism evidence="1 2">
    <name type="scientific">Prochlorococcus phage P-SSM4</name>
    <dbReference type="NCBI Taxonomy" id="268747"/>
    <lineage>
        <taxon>Viruses</taxon>
        <taxon>Duplodnaviria</taxon>
        <taxon>Heunggongvirae</taxon>
        <taxon>Uroviricota</taxon>
        <taxon>Caudoviricetes</taxon>
        <taxon>Pantevenvirales</taxon>
        <taxon>Kyanoviridae</taxon>
        <taxon>Ronodorvirus</taxon>
        <taxon>Ronodorvirus ssm4</taxon>
    </lineage>
</organism>
<gene>
    <name evidence="1" type="primary">gp15</name>
    <name evidence="1" type="ORF">PSSM4_090</name>
</gene>
<accession>Q58LK8</accession>
<dbReference type="KEGG" id="vg:3294534"/>
<reference evidence="1 2" key="1">
    <citation type="journal article" date="2005" name="PLoS Biol.">
        <title>Three Prochlorococcus cyanophage genomes: signature features and ecological interpretations.</title>
        <authorList>
            <person name="Sullivan M.B."/>
            <person name="Coleman M.L."/>
            <person name="Weigele P."/>
            <person name="Rohwer F."/>
            <person name="Chisholm S.W."/>
        </authorList>
    </citation>
    <scope>NUCLEOTIDE SEQUENCE</scope>
</reference>
<reference evidence="1 2" key="2">
    <citation type="journal article" date="2010" name="Environ. Microbiol.">
        <title>Genomic analysis of oceanic cyanobacterial myoviruses compared with T4-like myoviruses from diverse hosts and environments.</title>
        <authorList>
            <person name="Sullivan M.B."/>
            <person name="Huang K.H."/>
            <person name="Ignacio-Espinoza J.C."/>
            <person name="Berlin A.M."/>
            <person name="Kelly L."/>
            <person name="Weigele P.R."/>
            <person name="DeFrancesco A.S."/>
            <person name="Kern S.E."/>
            <person name="Thompson L.R."/>
            <person name="Young S."/>
            <person name="Yandava C."/>
            <person name="Fu R."/>
            <person name="Krastins B."/>
            <person name="Chase M."/>
            <person name="Sarracino D."/>
            <person name="Osburne M.S."/>
            <person name="Henn M.R."/>
            <person name="Chisholm S.W."/>
        </authorList>
    </citation>
    <scope>NUCLEOTIDE SEQUENCE [LARGE SCALE GENOMIC DNA]</scope>
</reference>
<dbReference type="EMBL" id="AY940168">
    <property type="protein sequence ID" value="AAX46891.2"/>
    <property type="molecule type" value="Genomic_DNA"/>
</dbReference>
<name>Q58LK8_BPPRS</name>
<dbReference type="GeneID" id="3294534"/>
<evidence type="ECO:0000313" key="1">
    <source>
        <dbReference type="EMBL" id="AAX46891.2"/>
    </source>
</evidence>
<dbReference type="Proteomes" id="UP000000915">
    <property type="component" value="Segment"/>
</dbReference>
<dbReference type="InterPro" id="IPR031997">
    <property type="entry name" value="T4-gp15_tss"/>
</dbReference>
<keyword evidence="2" id="KW-1185">Reference proteome</keyword>